<evidence type="ECO:0000313" key="2">
    <source>
        <dbReference type="Proteomes" id="UP000680067"/>
    </source>
</evidence>
<organism evidence="1 2">
    <name type="scientific">Undibacterium luofuense</name>
    <dbReference type="NCBI Taxonomy" id="2828733"/>
    <lineage>
        <taxon>Bacteria</taxon>
        <taxon>Pseudomonadati</taxon>
        <taxon>Pseudomonadota</taxon>
        <taxon>Betaproteobacteria</taxon>
        <taxon>Burkholderiales</taxon>
        <taxon>Oxalobacteraceae</taxon>
        <taxon>Undibacterium</taxon>
    </lineage>
</organism>
<dbReference type="AlphaFoldDB" id="A0A941DIX7"/>
<keyword evidence="2" id="KW-1185">Reference proteome</keyword>
<protein>
    <submittedName>
        <fullName evidence="1">DUF393 domain-containing protein</fullName>
    </submittedName>
</protein>
<accession>A0A941DIX7</accession>
<comment type="caution">
    <text evidence="1">The sequence shown here is derived from an EMBL/GenBank/DDBJ whole genome shotgun (WGS) entry which is preliminary data.</text>
</comment>
<evidence type="ECO:0000313" key="1">
    <source>
        <dbReference type="EMBL" id="MBR7781603.1"/>
    </source>
</evidence>
<sequence length="123" mass="13891">MEKATCQGTVVYYDGGCPVCQREITYYQTQKGAEQVQWVDAATCGENALGENLERDAALSRMHVRLPDGRLVSGAAAFVAMWQTMPRWAWLARLAGSGWRLQGLELAYRAFLKIRRLWRKPAP</sequence>
<dbReference type="RefSeq" id="WP_212686959.1">
    <property type="nucleotide sequence ID" value="NZ_JAGSPN010000003.1"/>
</dbReference>
<reference evidence="1" key="1">
    <citation type="submission" date="2021-04" db="EMBL/GenBank/DDBJ databases">
        <title>novel species isolated from subtropical streams in China.</title>
        <authorList>
            <person name="Lu H."/>
        </authorList>
    </citation>
    <scope>NUCLEOTIDE SEQUENCE</scope>
    <source>
        <strain evidence="1">LFS511W</strain>
    </source>
</reference>
<gene>
    <name evidence="1" type="ORF">KDM89_05600</name>
</gene>
<name>A0A941DIX7_9BURK</name>
<dbReference type="EMBL" id="JAGSPN010000003">
    <property type="protein sequence ID" value="MBR7781603.1"/>
    <property type="molecule type" value="Genomic_DNA"/>
</dbReference>
<dbReference type="Proteomes" id="UP000680067">
    <property type="component" value="Unassembled WGS sequence"/>
</dbReference>
<dbReference type="Pfam" id="PF04134">
    <property type="entry name" value="DCC1-like"/>
    <property type="match status" value="1"/>
</dbReference>
<proteinExistence type="predicted"/>
<dbReference type="InterPro" id="IPR007263">
    <property type="entry name" value="DCC1-like"/>
</dbReference>
<dbReference type="GO" id="GO:0015035">
    <property type="term" value="F:protein-disulfide reductase activity"/>
    <property type="evidence" value="ECO:0007669"/>
    <property type="project" value="InterPro"/>
</dbReference>